<accession>A0AAV8VCN1</accession>
<feature type="domain" description="THAP-type" evidence="6">
    <location>
        <begin position="25"/>
        <end position="76"/>
    </location>
</feature>
<feature type="compositionally biased region" description="Polar residues" evidence="5">
    <location>
        <begin position="103"/>
        <end position="123"/>
    </location>
</feature>
<protein>
    <recommendedName>
        <fullName evidence="6">THAP-type domain-containing protein</fullName>
    </recommendedName>
</protein>
<comment type="caution">
    <text evidence="7">The sequence shown here is derived from an EMBL/GenBank/DDBJ whole genome shotgun (WGS) entry which is preliminary data.</text>
</comment>
<evidence type="ECO:0000313" key="8">
    <source>
        <dbReference type="Proteomes" id="UP001159042"/>
    </source>
</evidence>
<keyword evidence="1" id="KW-0479">Metal-binding</keyword>
<gene>
    <name evidence="7" type="ORF">NQ315_005760</name>
</gene>
<dbReference type="SUPFAM" id="SSF57716">
    <property type="entry name" value="Glucocorticoid receptor-like (DNA-binding domain)"/>
    <property type="match status" value="1"/>
</dbReference>
<organism evidence="7 8">
    <name type="scientific">Exocentrus adspersus</name>
    <dbReference type="NCBI Taxonomy" id="1586481"/>
    <lineage>
        <taxon>Eukaryota</taxon>
        <taxon>Metazoa</taxon>
        <taxon>Ecdysozoa</taxon>
        <taxon>Arthropoda</taxon>
        <taxon>Hexapoda</taxon>
        <taxon>Insecta</taxon>
        <taxon>Pterygota</taxon>
        <taxon>Neoptera</taxon>
        <taxon>Endopterygota</taxon>
        <taxon>Coleoptera</taxon>
        <taxon>Polyphaga</taxon>
        <taxon>Cucujiformia</taxon>
        <taxon>Chrysomeloidea</taxon>
        <taxon>Cerambycidae</taxon>
        <taxon>Lamiinae</taxon>
        <taxon>Acanthocinini</taxon>
        <taxon>Exocentrus</taxon>
    </lineage>
</organism>
<sequence length="140" mass="16177">MDLLCLDKYVLLLFAETISWHLKKQGSSIIFHSFPKGKDLVSSTIQKEWVHCCRRNDKFNINTSRVCSEHFTVNDYERDLEHELLARWKKADVMIPKPGKNLTLPSSYRSHQFASSNEQNNGESDPRDAQRKDRGAASHS</sequence>
<dbReference type="EMBL" id="JANEYG010000168">
    <property type="protein sequence ID" value="KAJ8911681.1"/>
    <property type="molecule type" value="Genomic_DNA"/>
</dbReference>
<reference evidence="7 8" key="1">
    <citation type="journal article" date="2023" name="Insect Mol. Biol.">
        <title>Genome sequencing provides insights into the evolution of gene families encoding plant cell wall-degrading enzymes in longhorned beetles.</title>
        <authorList>
            <person name="Shin N.R."/>
            <person name="Okamura Y."/>
            <person name="Kirsch R."/>
            <person name="Pauchet Y."/>
        </authorList>
    </citation>
    <scope>NUCLEOTIDE SEQUENCE [LARGE SCALE GENOMIC DNA]</scope>
    <source>
        <strain evidence="7">EAD_L_NR</strain>
    </source>
</reference>
<evidence type="ECO:0000256" key="4">
    <source>
        <dbReference type="ARBA" id="ARBA00023125"/>
    </source>
</evidence>
<dbReference type="Proteomes" id="UP001159042">
    <property type="component" value="Unassembled WGS sequence"/>
</dbReference>
<proteinExistence type="predicted"/>
<feature type="compositionally biased region" description="Basic and acidic residues" evidence="5">
    <location>
        <begin position="124"/>
        <end position="140"/>
    </location>
</feature>
<keyword evidence="2" id="KW-0863">Zinc-finger</keyword>
<dbReference type="InterPro" id="IPR006612">
    <property type="entry name" value="THAP_Znf"/>
</dbReference>
<dbReference type="AlphaFoldDB" id="A0AAV8VCN1"/>
<keyword evidence="3" id="KW-0862">Zinc</keyword>
<evidence type="ECO:0000256" key="2">
    <source>
        <dbReference type="ARBA" id="ARBA00022771"/>
    </source>
</evidence>
<name>A0AAV8VCN1_9CUCU</name>
<evidence type="ECO:0000256" key="1">
    <source>
        <dbReference type="ARBA" id="ARBA00022723"/>
    </source>
</evidence>
<evidence type="ECO:0000256" key="5">
    <source>
        <dbReference type="SAM" id="MobiDB-lite"/>
    </source>
</evidence>
<evidence type="ECO:0000259" key="6">
    <source>
        <dbReference type="Pfam" id="PF05485"/>
    </source>
</evidence>
<feature type="region of interest" description="Disordered" evidence="5">
    <location>
        <begin position="97"/>
        <end position="140"/>
    </location>
</feature>
<keyword evidence="8" id="KW-1185">Reference proteome</keyword>
<keyword evidence="4" id="KW-0238">DNA-binding</keyword>
<evidence type="ECO:0000313" key="7">
    <source>
        <dbReference type="EMBL" id="KAJ8911681.1"/>
    </source>
</evidence>
<evidence type="ECO:0000256" key="3">
    <source>
        <dbReference type="ARBA" id="ARBA00022833"/>
    </source>
</evidence>
<dbReference type="GO" id="GO:0003677">
    <property type="term" value="F:DNA binding"/>
    <property type="evidence" value="ECO:0007669"/>
    <property type="project" value="UniProtKB-KW"/>
</dbReference>
<dbReference type="Pfam" id="PF05485">
    <property type="entry name" value="THAP"/>
    <property type="match status" value="1"/>
</dbReference>
<dbReference type="GO" id="GO:0008270">
    <property type="term" value="F:zinc ion binding"/>
    <property type="evidence" value="ECO:0007669"/>
    <property type="project" value="UniProtKB-KW"/>
</dbReference>